<proteinExistence type="predicted"/>
<dbReference type="SUPFAM" id="SSF55874">
    <property type="entry name" value="ATPase domain of HSP90 chaperone/DNA topoisomerase II/histidine kinase"/>
    <property type="match status" value="1"/>
</dbReference>
<evidence type="ECO:0000256" key="7">
    <source>
        <dbReference type="ARBA" id="ARBA00022840"/>
    </source>
</evidence>
<keyword evidence="3" id="KW-0597">Phosphoprotein</keyword>
<dbReference type="SMART" id="SM00028">
    <property type="entry name" value="TPR"/>
    <property type="match status" value="4"/>
</dbReference>
<keyword evidence="4" id="KW-0808">Transferase</keyword>
<sequence>MRENFILKLCILLLFAGKSVAENIDSASVNPGKTVGRLSDLYTKAEQSGTAWPDSLKLVAAQITAEGNRIQDKTAVIRGERYKAQALWRLGSHSEAMKSAIAALANAEKWKMTSEIPDIYAVIGNLHKEKANYKMAFQAVDKGMQAARIAKDTTSIIYMTRLKAMFTQGLGSQENDTAMIHRSLNMHLEGLKIAESSPRFERSRVAYYNNIAQVLVKRKETDQAFFYVKKGIKLAKKYNQLISLTYSYTWLSQIYLQRQDIERSKKYLFKALRITQELKNPFREMEVNRYLYQALEQTNNYKATLAAYTRYIEIRDSLRVLDNVRQIGELQVQYEAEKKDQQIAALGAINNVKTREISWITIGLGLFLILSLFMIFQYRIIARSNRILEENNGKINEQSDQMRLLMKELHHRVKNNLQIVSNLLSLQSNRLTDEDARQSIRTGQQRIEAMSLIHKSLYNQDNVNMVDMREYLTNLVESVMQSFGLSEERFRLILQVDVDELDIDMAMPLGLIVNEWITNSFKHAYQHVTNPELSLKLEMNDAIQLEIRDNGNGMDMKLWDRPGGSFGIKLIKVLSRQLDGQCRVAVDAGTSFTLEIPLPQLREAG</sequence>
<comment type="catalytic activity">
    <reaction evidence="1">
        <text>ATP + protein L-histidine = ADP + protein N-phospho-L-histidine.</text>
        <dbReference type="EC" id="2.7.13.3"/>
    </reaction>
</comment>
<dbReference type="PANTHER" id="PTHR41523:SF8">
    <property type="entry name" value="ETHYLENE RESPONSE SENSOR PROTEIN"/>
    <property type="match status" value="1"/>
</dbReference>
<keyword evidence="6" id="KW-0418">Kinase</keyword>
<dbReference type="Pfam" id="PF02518">
    <property type="entry name" value="HATPase_c"/>
    <property type="match status" value="1"/>
</dbReference>
<keyword evidence="5" id="KW-0547">Nucleotide-binding</keyword>
<evidence type="ECO:0000256" key="4">
    <source>
        <dbReference type="ARBA" id="ARBA00022679"/>
    </source>
</evidence>
<dbReference type="InterPro" id="IPR036890">
    <property type="entry name" value="HATPase_C_sf"/>
</dbReference>
<evidence type="ECO:0000313" key="12">
    <source>
        <dbReference type="Proteomes" id="UP001164653"/>
    </source>
</evidence>
<dbReference type="PANTHER" id="PTHR41523">
    <property type="entry name" value="TWO-COMPONENT SYSTEM SENSOR PROTEIN"/>
    <property type="match status" value="1"/>
</dbReference>
<evidence type="ECO:0000256" key="8">
    <source>
        <dbReference type="SAM" id="Phobius"/>
    </source>
</evidence>
<reference evidence="11" key="1">
    <citation type="submission" date="2022-11" db="EMBL/GenBank/DDBJ databases">
        <title>Dyadobacter pollutisoli sp. nov., isolated from plastic dumped soil.</title>
        <authorList>
            <person name="Kim J.M."/>
            <person name="Kim K.R."/>
            <person name="Lee J.K."/>
            <person name="Hao L."/>
            <person name="Jeon C.O."/>
        </authorList>
    </citation>
    <scope>NUCLEOTIDE SEQUENCE</scope>
    <source>
        <strain evidence="11">U1</strain>
    </source>
</reference>
<evidence type="ECO:0000259" key="10">
    <source>
        <dbReference type="PROSITE" id="PS50109"/>
    </source>
</evidence>
<keyword evidence="12" id="KW-1185">Reference proteome</keyword>
<accession>A0A9E8NFN0</accession>
<evidence type="ECO:0000256" key="6">
    <source>
        <dbReference type="ARBA" id="ARBA00022777"/>
    </source>
</evidence>
<dbReference type="Gene3D" id="1.25.40.10">
    <property type="entry name" value="Tetratricopeptide repeat domain"/>
    <property type="match status" value="1"/>
</dbReference>
<evidence type="ECO:0000256" key="9">
    <source>
        <dbReference type="SAM" id="SignalP"/>
    </source>
</evidence>
<dbReference type="InterPro" id="IPR005467">
    <property type="entry name" value="His_kinase_dom"/>
</dbReference>
<keyword evidence="8" id="KW-0472">Membrane</keyword>
<dbReference type="SMART" id="SM00387">
    <property type="entry name" value="HATPase_c"/>
    <property type="match status" value="1"/>
</dbReference>
<evidence type="ECO:0000256" key="3">
    <source>
        <dbReference type="ARBA" id="ARBA00022553"/>
    </source>
</evidence>
<feature type="domain" description="Histidine kinase" evidence="10">
    <location>
        <begin position="408"/>
        <end position="600"/>
    </location>
</feature>
<dbReference type="InterPro" id="IPR003594">
    <property type="entry name" value="HATPase_dom"/>
</dbReference>
<dbReference type="EMBL" id="CP112998">
    <property type="protein sequence ID" value="WAC13706.1"/>
    <property type="molecule type" value="Genomic_DNA"/>
</dbReference>
<dbReference type="InterPro" id="IPR011990">
    <property type="entry name" value="TPR-like_helical_dom_sf"/>
</dbReference>
<keyword evidence="8" id="KW-0812">Transmembrane</keyword>
<dbReference type="AlphaFoldDB" id="A0A9E8NFN0"/>
<feature type="transmembrane region" description="Helical" evidence="8">
    <location>
        <begin position="357"/>
        <end position="376"/>
    </location>
</feature>
<evidence type="ECO:0000256" key="1">
    <source>
        <dbReference type="ARBA" id="ARBA00000085"/>
    </source>
</evidence>
<protein>
    <recommendedName>
        <fullName evidence="2">histidine kinase</fullName>
        <ecNumber evidence="2">2.7.13.3</ecNumber>
    </recommendedName>
</protein>
<dbReference type="Pfam" id="PF13181">
    <property type="entry name" value="TPR_8"/>
    <property type="match status" value="1"/>
</dbReference>
<dbReference type="SUPFAM" id="SSF48452">
    <property type="entry name" value="TPR-like"/>
    <property type="match status" value="1"/>
</dbReference>
<feature type="chain" id="PRO_5038628899" description="histidine kinase" evidence="9">
    <location>
        <begin position="22"/>
        <end position="605"/>
    </location>
</feature>
<evidence type="ECO:0000313" key="11">
    <source>
        <dbReference type="EMBL" id="WAC13706.1"/>
    </source>
</evidence>
<dbReference type="PROSITE" id="PS50109">
    <property type="entry name" value="HIS_KIN"/>
    <property type="match status" value="1"/>
</dbReference>
<dbReference type="InterPro" id="IPR019734">
    <property type="entry name" value="TPR_rpt"/>
</dbReference>
<dbReference type="GO" id="GO:0004673">
    <property type="term" value="F:protein histidine kinase activity"/>
    <property type="evidence" value="ECO:0007669"/>
    <property type="project" value="UniProtKB-EC"/>
</dbReference>
<dbReference type="EC" id="2.7.13.3" evidence="2"/>
<organism evidence="11 12">
    <name type="scientific">Dyadobacter pollutisoli</name>
    <dbReference type="NCBI Taxonomy" id="2910158"/>
    <lineage>
        <taxon>Bacteria</taxon>
        <taxon>Pseudomonadati</taxon>
        <taxon>Bacteroidota</taxon>
        <taxon>Cytophagia</taxon>
        <taxon>Cytophagales</taxon>
        <taxon>Spirosomataceae</taxon>
        <taxon>Dyadobacter</taxon>
    </lineage>
</organism>
<keyword evidence="8" id="KW-1133">Transmembrane helix</keyword>
<feature type="signal peptide" evidence="9">
    <location>
        <begin position="1"/>
        <end position="21"/>
    </location>
</feature>
<keyword evidence="7 11" id="KW-0067">ATP-binding</keyword>
<evidence type="ECO:0000256" key="2">
    <source>
        <dbReference type="ARBA" id="ARBA00012438"/>
    </source>
</evidence>
<dbReference type="RefSeq" id="WP_244819186.1">
    <property type="nucleotide sequence ID" value="NZ_CP112998.1"/>
</dbReference>
<dbReference type="Gene3D" id="3.30.565.10">
    <property type="entry name" value="Histidine kinase-like ATPase, C-terminal domain"/>
    <property type="match status" value="1"/>
</dbReference>
<dbReference type="KEGG" id="dpf:ON006_07045"/>
<dbReference type="InterPro" id="IPR011495">
    <property type="entry name" value="Sig_transdc_His_kin_sub2_dim/P"/>
</dbReference>
<gene>
    <name evidence="11" type="ORF">ON006_07045</name>
</gene>
<dbReference type="Gene3D" id="3.30.450.20">
    <property type="entry name" value="PAS domain"/>
    <property type="match status" value="1"/>
</dbReference>
<name>A0A9E8NFN0_9BACT</name>
<keyword evidence="9" id="KW-0732">Signal</keyword>
<dbReference type="Proteomes" id="UP001164653">
    <property type="component" value="Chromosome"/>
</dbReference>
<dbReference type="GO" id="GO:0005524">
    <property type="term" value="F:ATP binding"/>
    <property type="evidence" value="ECO:0007669"/>
    <property type="project" value="UniProtKB-KW"/>
</dbReference>
<evidence type="ECO:0000256" key="5">
    <source>
        <dbReference type="ARBA" id="ARBA00022741"/>
    </source>
</evidence>
<dbReference type="Pfam" id="PF07568">
    <property type="entry name" value="HisKA_2"/>
    <property type="match status" value="1"/>
</dbReference>